<dbReference type="InterPro" id="IPR002156">
    <property type="entry name" value="RNaseH_domain"/>
</dbReference>
<evidence type="ECO:0000313" key="3">
    <source>
        <dbReference type="EMBL" id="ORX65906.1"/>
    </source>
</evidence>
<keyword evidence="4" id="KW-1185">Reference proteome</keyword>
<name>A0A1Y1VY20_9FUNG</name>
<evidence type="ECO:0000313" key="4">
    <source>
        <dbReference type="Proteomes" id="UP000193922"/>
    </source>
</evidence>
<dbReference type="GO" id="GO:0004523">
    <property type="term" value="F:RNA-DNA hybrid ribonuclease activity"/>
    <property type="evidence" value="ECO:0007669"/>
    <property type="project" value="InterPro"/>
</dbReference>
<dbReference type="GO" id="GO:0003676">
    <property type="term" value="F:nucleic acid binding"/>
    <property type="evidence" value="ECO:0007669"/>
    <property type="project" value="InterPro"/>
</dbReference>
<dbReference type="GeneID" id="63805370"/>
<dbReference type="InterPro" id="IPR009027">
    <property type="entry name" value="Ribosomal_bL9/RNase_H1_N"/>
</dbReference>
<dbReference type="InterPro" id="IPR036397">
    <property type="entry name" value="RNaseH_sf"/>
</dbReference>
<sequence>MIKNYYAVRVGRIPGVYSDHVAALSQVFQFPHGQMKGFMYLKDAEAFAGIGARSYFPPNQLFIPAWTEAGSYLPIYVYGVCLDHGGNNPQGGCGAYFGYQDSRNTQGIISNQRQTSQRADLWAIYLAIKVVNEEPVPANARRRPLVIYTKSEYAVYCLETGYGEWIQNGWRNSEGSPVANQDVIEAIMAKIRKSGLLVSLRHVYKESFNECLIAARTLAVKVAEDTRKRREEQEVTKVYHVGHCRAVYYDE</sequence>
<proteinExistence type="inferred from homology"/>
<comment type="caution">
    <text evidence="3">The sequence shown here is derived from an EMBL/GenBank/DDBJ whole genome shotgun (WGS) entry which is preliminary data.</text>
</comment>
<dbReference type="Proteomes" id="UP000193922">
    <property type="component" value="Unassembled WGS sequence"/>
</dbReference>
<evidence type="ECO:0000259" key="2">
    <source>
        <dbReference type="PROSITE" id="PS50879"/>
    </source>
</evidence>
<dbReference type="PANTHER" id="PTHR10642">
    <property type="entry name" value="RIBONUCLEASE H1"/>
    <property type="match status" value="1"/>
</dbReference>
<dbReference type="InterPro" id="IPR037056">
    <property type="entry name" value="RNase_H1_N_sf"/>
</dbReference>
<dbReference type="STRING" id="61395.A0A1Y1VY20"/>
<gene>
    <name evidence="3" type="ORF">DL89DRAFT_270468</name>
</gene>
<dbReference type="CDD" id="cd09280">
    <property type="entry name" value="RNase_HI_eukaryote_like"/>
    <property type="match status" value="1"/>
</dbReference>
<dbReference type="Pfam" id="PF01693">
    <property type="entry name" value="Cauli_VI"/>
    <property type="match status" value="1"/>
</dbReference>
<comment type="similarity">
    <text evidence="1">Belongs to the RNase H family.</text>
</comment>
<dbReference type="RefSeq" id="XP_040739977.1">
    <property type="nucleotide sequence ID" value="XM_040888722.1"/>
</dbReference>
<dbReference type="InterPro" id="IPR050092">
    <property type="entry name" value="RNase_H"/>
</dbReference>
<dbReference type="SUPFAM" id="SSF55658">
    <property type="entry name" value="L9 N-domain-like"/>
    <property type="match status" value="1"/>
</dbReference>
<protein>
    <submittedName>
        <fullName evidence="3">Ribonuclease H-like protein</fullName>
    </submittedName>
</protein>
<dbReference type="PROSITE" id="PS50879">
    <property type="entry name" value="RNASE_H_1"/>
    <property type="match status" value="1"/>
</dbReference>
<dbReference type="EMBL" id="MCFD01000019">
    <property type="protein sequence ID" value="ORX65906.1"/>
    <property type="molecule type" value="Genomic_DNA"/>
</dbReference>
<dbReference type="InterPro" id="IPR011320">
    <property type="entry name" value="RNase_H1_N"/>
</dbReference>
<dbReference type="OrthoDB" id="407198at2759"/>
<organism evidence="3 4">
    <name type="scientific">Linderina pennispora</name>
    <dbReference type="NCBI Taxonomy" id="61395"/>
    <lineage>
        <taxon>Eukaryota</taxon>
        <taxon>Fungi</taxon>
        <taxon>Fungi incertae sedis</taxon>
        <taxon>Zoopagomycota</taxon>
        <taxon>Kickxellomycotina</taxon>
        <taxon>Kickxellomycetes</taxon>
        <taxon>Kickxellales</taxon>
        <taxon>Kickxellaceae</taxon>
        <taxon>Linderina</taxon>
    </lineage>
</organism>
<feature type="domain" description="RNase H type-1" evidence="2">
    <location>
        <begin position="69"/>
        <end position="224"/>
    </location>
</feature>
<dbReference type="SUPFAM" id="SSF53098">
    <property type="entry name" value="Ribonuclease H-like"/>
    <property type="match status" value="1"/>
</dbReference>
<dbReference type="PANTHER" id="PTHR10642:SF25">
    <property type="entry name" value="RNASE H TYPE-1 DOMAIN-CONTAINING PROTEIN"/>
    <property type="match status" value="1"/>
</dbReference>
<dbReference type="GO" id="GO:0043137">
    <property type="term" value="P:DNA replication, removal of RNA primer"/>
    <property type="evidence" value="ECO:0007669"/>
    <property type="project" value="TreeGrafter"/>
</dbReference>
<reference evidence="3 4" key="1">
    <citation type="submission" date="2016-07" db="EMBL/GenBank/DDBJ databases">
        <title>Pervasive Adenine N6-methylation of Active Genes in Fungi.</title>
        <authorList>
            <consortium name="DOE Joint Genome Institute"/>
            <person name="Mondo S.J."/>
            <person name="Dannebaum R.O."/>
            <person name="Kuo R.C."/>
            <person name="Labutti K."/>
            <person name="Haridas S."/>
            <person name="Kuo A."/>
            <person name="Salamov A."/>
            <person name="Ahrendt S.R."/>
            <person name="Lipzen A."/>
            <person name="Sullivan W."/>
            <person name="Andreopoulos W.B."/>
            <person name="Clum A."/>
            <person name="Lindquist E."/>
            <person name="Daum C."/>
            <person name="Ramamoorthy G.K."/>
            <person name="Gryganskyi A."/>
            <person name="Culley D."/>
            <person name="Magnuson J.K."/>
            <person name="James T.Y."/>
            <person name="O'Malley M.A."/>
            <person name="Stajich J.E."/>
            <person name="Spatafora J.W."/>
            <person name="Visel A."/>
            <person name="Grigoriev I.V."/>
        </authorList>
    </citation>
    <scope>NUCLEOTIDE SEQUENCE [LARGE SCALE GENOMIC DNA]</scope>
    <source>
        <strain evidence="3 4">ATCC 12442</strain>
    </source>
</reference>
<dbReference type="Gene3D" id="3.40.970.10">
    <property type="entry name" value="Ribonuclease H1, N-terminal domain"/>
    <property type="match status" value="1"/>
</dbReference>
<accession>A0A1Y1VY20</accession>
<dbReference type="InterPro" id="IPR012337">
    <property type="entry name" value="RNaseH-like_sf"/>
</dbReference>
<dbReference type="Pfam" id="PF00075">
    <property type="entry name" value="RNase_H"/>
    <property type="match status" value="1"/>
</dbReference>
<dbReference type="Gene3D" id="3.30.420.10">
    <property type="entry name" value="Ribonuclease H-like superfamily/Ribonuclease H"/>
    <property type="match status" value="1"/>
</dbReference>
<dbReference type="AlphaFoldDB" id="A0A1Y1VY20"/>
<evidence type="ECO:0000256" key="1">
    <source>
        <dbReference type="ARBA" id="ARBA00005300"/>
    </source>
</evidence>